<name>A0A1F5S8T3_9BACT</name>
<comment type="caution">
    <text evidence="5">The sequence shown here is derived from an EMBL/GenBank/DDBJ whole genome shotgun (WGS) entry which is preliminary data.</text>
</comment>
<evidence type="ECO:0000259" key="4">
    <source>
        <dbReference type="Pfam" id="PF00437"/>
    </source>
</evidence>
<dbReference type="GO" id="GO:0005886">
    <property type="term" value="C:plasma membrane"/>
    <property type="evidence" value="ECO:0007669"/>
    <property type="project" value="TreeGrafter"/>
</dbReference>
<evidence type="ECO:0000313" key="6">
    <source>
        <dbReference type="Proteomes" id="UP000176877"/>
    </source>
</evidence>
<dbReference type="Gene3D" id="3.40.50.300">
    <property type="entry name" value="P-loop containing nucleotide triphosphate hydrolases"/>
    <property type="match status" value="1"/>
</dbReference>
<keyword evidence="3" id="KW-0067">ATP-binding</keyword>
<evidence type="ECO:0000256" key="3">
    <source>
        <dbReference type="ARBA" id="ARBA00022840"/>
    </source>
</evidence>
<evidence type="ECO:0000256" key="1">
    <source>
        <dbReference type="ARBA" id="ARBA00006611"/>
    </source>
</evidence>
<dbReference type="GO" id="GO:0005524">
    <property type="term" value="F:ATP binding"/>
    <property type="evidence" value="ECO:0007669"/>
    <property type="project" value="UniProtKB-KW"/>
</dbReference>
<proteinExistence type="inferred from homology"/>
<gene>
    <name evidence="5" type="ORF">A3D45_03305</name>
</gene>
<dbReference type="InterPro" id="IPR027417">
    <property type="entry name" value="P-loop_NTPase"/>
</dbReference>
<reference evidence="5 6" key="1">
    <citation type="journal article" date="2016" name="Nat. Commun.">
        <title>Thousands of microbial genomes shed light on interconnected biogeochemical processes in an aquifer system.</title>
        <authorList>
            <person name="Anantharaman K."/>
            <person name="Brown C.T."/>
            <person name="Hug L.A."/>
            <person name="Sharon I."/>
            <person name="Castelle C.J."/>
            <person name="Probst A.J."/>
            <person name="Thomas B.C."/>
            <person name="Singh A."/>
            <person name="Wilkins M.J."/>
            <person name="Karaoz U."/>
            <person name="Brodie E.L."/>
            <person name="Williams K.H."/>
            <person name="Hubbard S.S."/>
            <person name="Banfield J.F."/>
        </authorList>
    </citation>
    <scope>NUCLEOTIDE SEQUENCE [LARGE SCALE GENOMIC DNA]</scope>
</reference>
<dbReference type="GO" id="GO:0016887">
    <property type="term" value="F:ATP hydrolysis activity"/>
    <property type="evidence" value="ECO:0007669"/>
    <property type="project" value="TreeGrafter"/>
</dbReference>
<dbReference type="EMBL" id="MFFT01000026">
    <property type="protein sequence ID" value="OGF23115.1"/>
    <property type="molecule type" value="Genomic_DNA"/>
</dbReference>
<evidence type="ECO:0000256" key="2">
    <source>
        <dbReference type="ARBA" id="ARBA00022741"/>
    </source>
</evidence>
<sequence>MLPDFDIKKIKFYKGQGCARCGSTGYMGRVALAEVLDVNDAIKAIIMDNKRNITLDDLVKNQNFITMKQDGIIKVLLGLTTMEEILRTVNV</sequence>
<protein>
    <recommendedName>
        <fullName evidence="4">Bacterial type II secretion system protein E domain-containing protein</fullName>
    </recommendedName>
</protein>
<organism evidence="5 6">
    <name type="scientific">Candidatus Falkowbacteria bacterium RIFCSPHIGHO2_02_FULL_42_9</name>
    <dbReference type="NCBI Taxonomy" id="1797986"/>
    <lineage>
        <taxon>Bacteria</taxon>
        <taxon>Candidatus Falkowiibacteriota</taxon>
    </lineage>
</organism>
<dbReference type="Proteomes" id="UP000176877">
    <property type="component" value="Unassembled WGS sequence"/>
</dbReference>
<feature type="domain" description="Bacterial type II secretion system protein E" evidence="4">
    <location>
        <begin position="9"/>
        <end position="87"/>
    </location>
</feature>
<dbReference type="Pfam" id="PF00437">
    <property type="entry name" value="T2SSE"/>
    <property type="match status" value="1"/>
</dbReference>
<dbReference type="PANTHER" id="PTHR30258">
    <property type="entry name" value="TYPE II SECRETION SYSTEM PROTEIN GSPE-RELATED"/>
    <property type="match status" value="1"/>
</dbReference>
<dbReference type="PANTHER" id="PTHR30258:SF3">
    <property type="entry name" value="SLL1921 PROTEIN"/>
    <property type="match status" value="1"/>
</dbReference>
<accession>A0A1F5S8T3</accession>
<dbReference type="SUPFAM" id="SSF52540">
    <property type="entry name" value="P-loop containing nucleoside triphosphate hydrolases"/>
    <property type="match status" value="1"/>
</dbReference>
<dbReference type="InterPro" id="IPR001482">
    <property type="entry name" value="T2SS/T4SS_dom"/>
</dbReference>
<dbReference type="AlphaFoldDB" id="A0A1F5S8T3"/>
<evidence type="ECO:0000313" key="5">
    <source>
        <dbReference type="EMBL" id="OGF23115.1"/>
    </source>
</evidence>
<comment type="similarity">
    <text evidence="1">Belongs to the GSP E family.</text>
</comment>
<keyword evidence="2" id="KW-0547">Nucleotide-binding</keyword>